<dbReference type="EMBL" id="LSYV01000050">
    <property type="protein sequence ID" value="KXZ45931.1"/>
    <property type="molecule type" value="Genomic_DNA"/>
</dbReference>
<dbReference type="GO" id="GO:0030149">
    <property type="term" value="P:sphingolipid catabolic process"/>
    <property type="evidence" value="ECO:0007669"/>
    <property type="project" value="TreeGrafter"/>
</dbReference>
<organism evidence="1 2">
    <name type="scientific">Gonium pectorale</name>
    <name type="common">Green alga</name>
    <dbReference type="NCBI Taxonomy" id="33097"/>
    <lineage>
        <taxon>Eukaryota</taxon>
        <taxon>Viridiplantae</taxon>
        <taxon>Chlorophyta</taxon>
        <taxon>core chlorophytes</taxon>
        <taxon>Chlorophyceae</taxon>
        <taxon>CS clade</taxon>
        <taxon>Chlamydomonadales</taxon>
        <taxon>Volvocaceae</taxon>
        <taxon>Gonium</taxon>
    </lineage>
</organism>
<gene>
    <name evidence="1" type="ORF">GPECTOR_49g515</name>
</gene>
<dbReference type="OrthoDB" id="60283at2759"/>
<dbReference type="GO" id="GO:0004620">
    <property type="term" value="F:phospholipase activity"/>
    <property type="evidence" value="ECO:0007669"/>
    <property type="project" value="TreeGrafter"/>
</dbReference>
<dbReference type="GO" id="GO:0016020">
    <property type="term" value="C:membrane"/>
    <property type="evidence" value="ECO:0007669"/>
    <property type="project" value="TreeGrafter"/>
</dbReference>
<proteinExistence type="predicted"/>
<evidence type="ECO:0000313" key="2">
    <source>
        <dbReference type="Proteomes" id="UP000075714"/>
    </source>
</evidence>
<dbReference type="GO" id="GO:0046513">
    <property type="term" value="P:ceramide biosynthetic process"/>
    <property type="evidence" value="ECO:0007669"/>
    <property type="project" value="TreeGrafter"/>
</dbReference>
<dbReference type="SUPFAM" id="SSF48403">
    <property type="entry name" value="Ankyrin repeat"/>
    <property type="match status" value="2"/>
</dbReference>
<reference evidence="2" key="1">
    <citation type="journal article" date="2016" name="Nat. Commun.">
        <title>The Gonium pectorale genome demonstrates co-option of cell cycle regulation during the evolution of multicellularity.</title>
        <authorList>
            <person name="Hanschen E.R."/>
            <person name="Marriage T.N."/>
            <person name="Ferris P.J."/>
            <person name="Hamaji T."/>
            <person name="Toyoda A."/>
            <person name="Fujiyama A."/>
            <person name="Neme R."/>
            <person name="Noguchi H."/>
            <person name="Minakuchi Y."/>
            <person name="Suzuki M."/>
            <person name="Kawai-Toyooka H."/>
            <person name="Smith D.R."/>
            <person name="Sparks H."/>
            <person name="Anderson J."/>
            <person name="Bakaric R."/>
            <person name="Luria V."/>
            <person name="Karger A."/>
            <person name="Kirschner M.W."/>
            <person name="Durand P.M."/>
            <person name="Michod R.E."/>
            <person name="Nozaki H."/>
            <person name="Olson B.J."/>
        </authorList>
    </citation>
    <scope>NUCLEOTIDE SEQUENCE [LARGE SCALE GENOMIC DNA]</scope>
    <source>
        <strain evidence="2">NIES-2863</strain>
    </source>
</reference>
<dbReference type="InterPro" id="IPR036770">
    <property type="entry name" value="Ankyrin_rpt-contain_sf"/>
</dbReference>
<comment type="caution">
    <text evidence="1">The sequence shown here is derived from an EMBL/GenBank/DDBJ whole genome shotgun (WGS) entry which is preliminary data.</text>
</comment>
<name>A0A150G7Y5_GONPE</name>
<sequence length="528" mass="56030">METLRIWPQLHPELSLRIASFLPANEVACSLRMVNIAAAKLLSGPRHATVRLSQPSPPHAFAAQWAAPGAIRRLTLNQRKQLLALTAASGCVPNLELVASRVGFPPTHHALEAASAGGQLEACQWLLLHGCHPTGSALAAAAAGGHTAVYERLLGHGAQWDGFGVFAALQRGYTGDAEVWMRAHPEELEQCTSIVVAAAEGCDLAALQRMYDWFTSPEGLARDGGGAAEAFREWEWGEILDAAAASSTADWRAKVEWLESRGHGPAQASCSGVSRRPDAVERLRWLRPRGYRPSSAVVDVVASCGNMAALEYLLSEGADARGASTTMTAMAGQLDCLRVLWAAGADLAGDVGSAAAGGHLHVVAWLVEEAGQAAQLDGGAVFAEAARSGSVELMSWLRQRGVAMDATVFLAAVESGCEEAMAWLVEQGCPLPASDAAFMAAFRLVDLVDVASLRCLPRVGCPWPAGFLTLALRSRGPSVRDLRALLAAGCPVTRGDVVEAAAYVRESYWEERSDMLALLTELDPTMRE</sequence>
<protein>
    <submittedName>
        <fullName evidence="1">Uncharacterized protein</fullName>
    </submittedName>
</protein>
<dbReference type="Proteomes" id="UP000075714">
    <property type="component" value="Unassembled WGS sequence"/>
</dbReference>
<dbReference type="AlphaFoldDB" id="A0A150G7Y5"/>
<dbReference type="GO" id="GO:0005783">
    <property type="term" value="C:endoplasmic reticulum"/>
    <property type="evidence" value="ECO:0007669"/>
    <property type="project" value="TreeGrafter"/>
</dbReference>
<keyword evidence="2" id="KW-1185">Reference proteome</keyword>
<dbReference type="PANTHER" id="PTHR12393">
    <property type="entry name" value="SPHINGOMYELIN PHOSPHODIESTERASE RELATED"/>
    <property type="match status" value="1"/>
</dbReference>
<dbReference type="Gene3D" id="1.25.40.20">
    <property type="entry name" value="Ankyrin repeat-containing domain"/>
    <property type="match status" value="2"/>
</dbReference>
<accession>A0A150G7Y5</accession>
<dbReference type="GO" id="GO:0071944">
    <property type="term" value="C:cell periphery"/>
    <property type="evidence" value="ECO:0007669"/>
    <property type="project" value="TreeGrafter"/>
</dbReference>
<evidence type="ECO:0000313" key="1">
    <source>
        <dbReference type="EMBL" id="KXZ45931.1"/>
    </source>
</evidence>
<dbReference type="PANTHER" id="PTHR12393:SF6">
    <property type="entry name" value="SPHINGOMYELIN PHOSPHODIESTERASE 2"/>
    <property type="match status" value="1"/>
</dbReference>